<feature type="region of interest" description="Disordered" evidence="11">
    <location>
        <begin position="1"/>
        <end position="23"/>
    </location>
</feature>
<dbReference type="PANTHER" id="PTHR43872">
    <property type="entry name" value="MONOOXYGENASE, PUTATIVE (AFU_ORTHOLOGUE AFUA_8G02570)-RELATED"/>
    <property type="match status" value="1"/>
</dbReference>
<evidence type="ECO:0000256" key="10">
    <source>
        <dbReference type="ARBA" id="ARBA00023136"/>
    </source>
</evidence>
<comment type="cofactor">
    <cofactor evidence="1">
        <name>FAD</name>
        <dbReference type="ChEBI" id="CHEBI:57692"/>
    </cofactor>
</comment>
<keyword evidence="9 12" id="KW-0503">Monooxygenase</keyword>
<comment type="subcellular location">
    <subcellularLocation>
        <location evidence="2">Cell membrane</location>
    </subcellularLocation>
</comment>
<evidence type="ECO:0000256" key="7">
    <source>
        <dbReference type="ARBA" id="ARBA00022857"/>
    </source>
</evidence>
<proteinExistence type="inferred from homology"/>
<evidence type="ECO:0000313" key="12">
    <source>
        <dbReference type="EMBL" id="KVG75179.1"/>
    </source>
</evidence>
<name>A0A103RWC8_9BURK</name>
<keyword evidence="10" id="KW-0472">Membrane</keyword>
<keyword evidence="4" id="KW-1003">Cell membrane</keyword>
<evidence type="ECO:0000256" key="2">
    <source>
        <dbReference type="ARBA" id="ARBA00004236"/>
    </source>
</evidence>
<dbReference type="InterPro" id="IPR020946">
    <property type="entry name" value="Flavin_mOase-like"/>
</dbReference>
<dbReference type="InterPro" id="IPR051820">
    <property type="entry name" value="FAD-binding_MO"/>
</dbReference>
<sequence length="534" mass="58753">MTSTTTDRRAAPPAFDRHASAGGTRGDGADLDVLIVGAGLSGIGAAYHLQQRCPFARVAILEARDAIGGTWDLFRYPGVRSDSDMFTLGYSFRPWHGDKAISDGQTILDYIRDTARTYGIDKTIRYGHKVVGADWDSNRARWTVRVERGGGSSDDPAETLVLTCRFLYMCSGYYDYDAGYLPDWPGKDTFGGDLVHPQHWPKNLSYADRRVIVIGSGATAVTLVPSMAAKARHVTMLQRSPTYIVSLPARDRIANALRRVLPARLAHRLVRVKNVLLTMYFYSLARRKPEATKKLIIRAAGKQLGPEFDVATHLTPRYKPWDQRVCLVPNGDLFKAIRAGRASIVTDEIERFTPTGLRLKSGQRLDADVIVTATGLKVKMLGGAQVTVDGRAVDLSQTVSYKGMMYSDVPNLASSFGYTNASWTLKAELIARYVCRLLNHMRAHGYDTCVPRLAPGDLGNVPAVSLSSGYIQRAAGILPKQGEKKPWKFHQNYVLDLASLKFSTLADSAMRFERRAKPDAGAASVPQPALDTRA</sequence>
<evidence type="ECO:0000256" key="3">
    <source>
        <dbReference type="ARBA" id="ARBA00010139"/>
    </source>
</evidence>
<keyword evidence="8" id="KW-0560">Oxidoreductase</keyword>
<feature type="compositionally biased region" description="Basic and acidic residues" evidence="11">
    <location>
        <begin position="1"/>
        <end position="19"/>
    </location>
</feature>
<dbReference type="GO" id="GO:0050660">
    <property type="term" value="F:flavin adenine dinucleotide binding"/>
    <property type="evidence" value="ECO:0007669"/>
    <property type="project" value="InterPro"/>
</dbReference>
<accession>A0A103RWC8</accession>
<dbReference type="FunFam" id="3.50.50.60:FF:000213">
    <property type="entry name" value="FAD-containing monooxygenase EthA"/>
    <property type="match status" value="1"/>
</dbReference>
<evidence type="ECO:0000256" key="9">
    <source>
        <dbReference type="ARBA" id="ARBA00023033"/>
    </source>
</evidence>
<comment type="caution">
    <text evidence="12">The sequence shown here is derived from an EMBL/GenBank/DDBJ whole genome shotgun (WGS) entry which is preliminary data.</text>
</comment>
<evidence type="ECO:0000256" key="5">
    <source>
        <dbReference type="ARBA" id="ARBA00022630"/>
    </source>
</evidence>
<evidence type="ECO:0000256" key="11">
    <source>
        <dbReference type="SAM" id="MobiDB-lite"/>
    </source>
</evidence>
<evidence type="ECO:0000256" key="4">
    <source>
        <dbReference type="ARBA" id="ARBA00022475"/>
    </source>
</evidence>
<evidence type="ECO:0000313" key="13">
    <source>
        <dbReference type="Proteomes" id="UP000064029"/>
    </source>
</evidence>
<dbReference type="SUPFAM" id="SSF51905">
    <property type="entry name" value="FAD/NAD(P)-binding domain"/>
    <property type="match status" value="1"/>
</dbReference>
<dbReference type="Pfam" id="PF13450">
    <property type="entry name" value="NAD_binding_8"/>
    <property type="match status" value="1"/>
</dbReference>
<keyword evidence="6" id="KW-0274">FAD</keyword>
<dbReference type="AlphaFoldDB" id="A0A103RWC8"/>
<dbReference type="Proteomes" id="UP000064029">
    <property type="component" value="Unassembled WGS sequence"/>
</dbReference>
<dbReference type="RefSeq" id="WP_059749269.1">
    <property type="nucleotide sequence ID" value="NZ_CP013416.1"/>
</dbReference>
<evidence type="ECO:0000256" key="8">
    <source>
        <dbReference type="ARBA" id="ARBA00023002"/>
    </source>
</evidence>
<evidence type="ECO:0000256" key="1">
    <source>
        <dbReference type="ARBA" id="ARBA00001974"/>
    </source>
</evidence>
<dbReference type="Pfam" id="PF00743">
    <property type="entry name" value="FMO-like"/>
    <property type="match status" value="1"/>
</dbReference>
<dbReference type="GO" id="GO:0050661">
    <property type="term" value="F:NADP binding"/>
    <property type="evidence" value="ECO:0007669"/>
    <property type="project" value="InterPro"/>
</dbReference>
<comment type="similarity">
    <text evidence="3">Belongs to the FAD-binding monooxygenase family.</text>
</comment>
<dbReference type="Gene3D" id="3.50.50.60">
    <property type="entry name" value="FAD/NAD(P)-binding domain"/>
    <property type="match status" value="3"/>
</dbReference>
<dbReference type="OrthoDB" id="9766402at2"/>
<protein>
    <submittedName>
        <fullName evidence="12">FAD-containing monooxygenase EthA</fullName>
    </submittedName>
</protein>
<dbReference type="FunFam" id="3.50.50.60:FF:000228">
    <property type="entry name" value="FAD-containing monooxygenase EthA"/>
    <property type="match status" value="1"/>
</dbReference>
<dbReference type="EMBL" id="LOXM01000021">
    <property type="protein sequence ID" value="KVG75179.1"/>
    <property type="molecule type" value="Genomic_DNA"/>
</dbReference>
<keyword evidence="5" id="KW-0285">Flavoprotein</keyword>
<dbReference type="InterPro" id="IPR036188">
    <property type="entry name" value="FAD/NAD-bd_sf"/>
</dbReference>
<dbReference type="GO" id="GO:0005886">
    <property type="term" value="C:plasma membrane"/>
    <property type="evidence" value="ECO:0007669"/>
    <property type="project" value="UniProtKB-SubCell"/>
</dbReference>
<keyword evidence="7" id="KW-0521">NADP</keyword>
<evidence type="ECO:0000256" key="6">
    <source>
        <dbReference type="ARBA" id="ARBA00022827"/>
    </source>
</evidence>
<reference evidence="12 13" key="1">
    <citation type="submission" date="2015-11" db="EMBL/GenBank/DDBJ databases">
        <title>Expanding the genomic diversity of Burkholderia species for the development of highly accurate diagnostics.</title>
        <authorList>
            <person name="Sahl J."/>
            <person name="Keim P."/>
            <person name="Wagner D."/>
        </authorList>
    </citation>
    <scope>NUCLEOTIDE SEQUENCE [LARGE SCALE GENOMIC DNA]</scope>
    <source>
        <strain evidence="12 13">MSMB2036</strain>
    </source>
</reference>
<dbReference type="PANTHER" id="PTHR43872:SF1">
    <property type="entry name" value="MONOOXYGENASE, PUTATIVE (AFU_ORTHOLOGUE AFUA_8G02570)-RELATED"/>
    <property type="match status" value="1"/>
</dbReference>
<gene>
    <name evidence="12" type="ORF">WJ33_14710</name>
</gene>
<organism evidence="12 13">
    <name type="scientific">Burkholderia ubonensis</name>
    <dbReference type="NCBI Taxonomy" id="101571"/>
    <lineage>
        <taxon>Bacteria</taxon>
        <taxon>Pseudomonadati</taxon>
        <taxon>Pseudomonadota</taxon>
        <taxon>Betaproteobacteria</taxon>
        <taxon>Burkholderiales</taxon>
        <taxon>Burkholderiaceae</taxon>
        <taxon>Burkholderia</taxon>
        <taxon>Burkholderia cepacia complex</taxon>
    </lineage>
</organism>
<dbReference type="GO" id="GO:0004499">
    <property type="term" value="F:N,N-dimethylaniline monooxygenase activity"/>
    <property type="evidence" value="ECO:0007669"/>
    <property type="project" value="InterPro"/>
</dbReference>